<dbReference type="RefSeq" id="WP_188970577.1">
    <property type="nucleotide sequence ID" value="NZ_BMOL01000005.1"/>
</dbReference>
<evidence type="ECO:0000313" key="2">
    <source>
        <dbReference type="EMBL" id="GGL78492.1"/>
    </source>
</evidence>
<keyword evidence="3" id="KW-1185">Reference proteome</keyword>
<dbReference type="Proteomes" id="UP000639973">
    <property type="component" value="Unassembled WGS sequence"/>
</dbReference>
<reference evidence="3" key="1">
    <citation type="journal article" date="2019" name="Int. J. Syst. Evol. Microbiol.">
        <title>The Global Catalogue of Microorganisms (GCM) 10K type strain sequencing project: providing services to taxonomists for standard genome sequencing and annotation.</title>
        <authorList>
            <consortium name="The Broad Institute Genomics Platform"/>
            <consortium name="The Broad Institute Genome Sequencing Center for Infectious Disease"/>
            <person name="Wu L."/>
            <person name="Ma J."/>
        </authorList>
    </citation>
    <scope>NUCLEOTIDE SEQUENCE [LARGE SCALE GENOMIC DNA]</scope>
    <source>
        <strain evidence="3">JCM 15442</strain>
    </source>
</reference>
<dbReference type="EMBL" id="BMOL01000005">
    <property type="protein sequence ID" value="GGL78492.1"/>
    <property type="molecule type" value="Genomic_DNA"/>
</dbReference>
<proteinExistence type="predicted"/>
<evidence type="ECO:0008006" key="4">
    <source>
        <dbReference type="Google" id="ProtNLM"/>
    </source>
</evidence>
<feature type="chain" id="PRO_5047359735" description="DUF306 domain-containing protein" evidence="1">
    <location>
        <begin position="17"/>
        <end position="162"/>
    </location>
</feature>
<evidence type="ECO:0000313" key="3">
    <source>
        <dbReference type="Proteomes" id="UP000639973"/>
    </source>
</evidence>
<sequence length="162" mass="16807">MRPLLTLLLVSCTAWAGGLAQGPPPSSPIAPGQVWTLQAVTAEGEIFQTTLRLGPQPPQGTPATYRADRGVLLLDHKNSSLIALDLADAQDGGLALACAYIGPLDAQTFEGVLAAATLENLPPLLEAALAVFGVARTPEDRAEASAELRLGRCTLTRVAEGD</sequence>
<evidence type="ECO:0000256" key="1">
    <source>
        <dbReference type="SAM" id="SignalP"/>
    </source>
</evidence>
<protein>
    <recommendedName>
        <fullName evidence="4">DUF306 domain-containing protein</fullName>
    </recommendedName>
</protein>
<feature type="signal peptide" evidence="1">
    <location>
        <begin position="1"/>
        <end position="16"/>
    </location>
</feature>
<accession>A0ABQ2G753</accession>
<comment type="caution">
    <text evidence="2">The sequence shown here is derived from an EMBL/GenBank/DDBJ whole genome shotgun (WGS) entry which is preliminary data.</text>
</comment>
<name>A0ABQ2G753_9DEIO</name>
<organism evidence="2 3">
    <name type="scientific">Deinococcus aerolatus</name>
    <dbReference type="NCBI Taxonomy" id="522487"/>
    <lineage>
        <taxon>Bacteria</taxon>
        <taxon>Thermotogati</taxon>
        <taxon>Deinococcota</taxon>
        <taxon>Deinococci</taxon>
        <taxon>Deinococcales</taxon>
        <taxon>Deinococcaceae</taxon>
        <taxon>Deinococcus</taxon>
    </lineage>
</organism>
<gene>
    <name evidence="2" type="ORF">GCM10010840_15420</name>
</gene>
<keyword evidence="1" id="KW-0732">Signal</keyword>